<dbReference type="Gene3D" id="1.10.940.10">
    <property type="entry name" value="NusB-like"/>
    <property type="match status" value="1"/>
</dbReference>
<keyword evidence="9" id="KW-1185">Reference proteome</keyword>
<dbReference type="PANTHER" id="PTHR11078">
    <property type="entry name" value="N UTILIZATION SUBSTANCE PROTEIN B-RELATED"/>
    <property type="match status" value="1"/>
</dbReference>
<evidence type="ECO:0000313" key="8">
    <source>
        <dbReference type="EMBL" id="KDR94107.1"/>
    </source>
</evidence>
<dbReference type="InterPro" id="IPR035926">
    <property type="entry name" value="NusB-like_sf"/>
</dbReference>
<accession>A0A069RIR7</accession>
<gene>
    <name evidence="6 8" type="primary">nusB</name>
    <name evidence="8" type="ORF">CLIT_23c03800</name>
</gene>
<reference evidence="8 9" key="1">
    <citation type="submission" date="2014-03" db="EMBL/GenBank/DDBJ databases">
        <title>Genome sequence of Clostridium litorale W6, DSM 5388.</title>
        <authorList>
            <person name="Poehlein A."/>
            <person name="Jagirdar A."/>
            <person name="Khonsari B."/>
            <person name="Chibani C.M."/>
            <person name="Gutierrez Gutierrez D.A."/>
            <person name="Davydova E."/>
            <person name="Alghaithi H.S."/>
            <person name="Nair K.P."/>
            <person name="Dhamotharan K."/>
            <person name="Chandran L."/>
            <person name="G W."/>
            <person name="Daniel R."/>
        </authorList>
    </citation>
    <scope>NUCLEOTIDE SEQUENCE [LARGE SCALE GENOMIC DNA]</scope>
    <source>
        <strain evidence="8 9">W6</strain>
    </source>
</reference>
<protein>
    <recommendedName>
        <fullName evidence="6">Transcription antitermination protein NusB</fullName>
    </recommendedName>
    <alternativeName>
        <fullName evidence="6">Antitermination factor NusB</fullName>
    </alternativeName>
</protein>
<dbReference type="EMBL" id="JJMM01000026">
    <property type="protein sequence ID" value="KDR94107.1"/>
    <property type="molecule type" value="Genomic_DNA"/>
</dbReference>
<comment type="caution">
    <text evidence="8">The sequence shown here is derived from an EMBL/GenBank/DDBJ whole genome shotgun (WGS) entry which is preliminary data.</text>
</comment>
<dbReference type="GO" id="GO:0005829">
    <property type="term" value="C:cytosol"/>
    <property type="evidence" value="ECO:0007669"/>
    <property type="project" value="TreeGrafter"/>
</dbReference>
<evidence type="ECO:0000256" key="3">
    <source>
        <dbReference type="ARBA" id="ARBA00022884"/>
    </source>
</evidence>
<keyword evidence="3 6" id="KW-0694">RNA-binding</keyword>
<dbReference type="Proteomes" id="UP000027946">
    <property type="component" value="Unassembled WGS sequence"/>
</dbReference>
<dbReference type="AlphaFoldDB" id="A0A069RIR7"/>
<dbReference type="Pfam" id="PF01029">
    <property type="entry name" value="NusB"/>
    <property type="match status" value="1"/>
</dbReference>
<evidence type="ECO:0000259" key="7">
    <source>
        <dbReference type="Pfam" id="PF01029"/>
    </source>
</evidence>
<keyword evidence="4 6" id="KW-0805">Transcription regulation</keyword>
<evidence type="ECO:0000256" key="1">
    <source>
        <dbReference type="ARBA" id="ARBA00005952"/>
    </source>
</evidence>
<sequence>MSRRVTREMAMKLFYQMEIGQEFECQKVYEYIDENAMKDMDVEYIKNISSKFIGGMEQVDEIIAKCSKGWSIKQISKVDLSILRIAVSEMMYADDISAGISINEAVELAKTYGGKNSPSFINGVLGSAANELGK</sequence>
<keyword evidence="2 6" id="KW-0889">Transcription antitermination</keyword>
<dbReference type="SUPFAM" id="SSF48013">
    <property type="entry name" value="NusB-like"/>
    <property type="match status" value="1"/>
</dbReference>
<evidence type="ECO:0000313" key="9">
    <source>
        <dbReference type="Proteomes" id="UP000027946"/>
    </source>
</evidence>
<comment type="function">
    <text evidence="6">Involved in transcription antitermination. Required for transcription of ribosomal RNA (rRNA) genes. Binds specifically to the boxA antiterminator sequence of the ribosomal RNA (rrn) operons.</text>
</comment>
<dbReference type="RefSeq" id="WP_038267991.1">
    <property type="nucleotide sequence ID" value="NZ_FSRH01000003.1"/>
</dbReference>
<organism evidence="8 9">
    <name type="scientific">Peptoclostridium litorale DSM 5388</name>
    <dbReference type="NCBI Taxonomy" id="1121324"/>
    <lineage>
        <taxon>Bacteria</taxon>
        <taxon>Bacillati</taxon>
        <taxon>Bacillota</taxon>
        <taxon>Clostridia</taxon>
        <taxon>Peptostreptococcales</taxon>
        <taxon>Peptoclostridiaceae</taxon>
        <taxon>Peptoclostridium</taxon>
    </lineage>
</organism>
<name>A0A069RIR7_PEPLI</name>
<dbReference type="NCBIfam" id="TIGR01951">
    <property type="entry name" value="nusB"/>
    <property type="match status" value="1"/>
</dbReference>
<dbReference type="GO" id="GO:0003723">
    <property type="term" value="F:RNA binding"/>
    <property type="evidence" value="ECO:0007669"/>
    <property type="project" value="UniProtKB-UniRule"/>
</dbReference>
<feature type="domain" description="NusB/RsmB/TIM44" evidence="7">
    <location>
        <begin position="6"/>
        <end position="129"/>
    </location>
</feature>
<comment type="similarity">
    <text evidence="1 6">Belongs to the NusB family.</text>
</comment>
<dbReference type="OrthoDB" id="9811381at2"/>
<proteinExistence type="inferred from homology"/>
<dbReference type="HAMAP" id="MF_00073">
    <property type="entry name" value="NusB"/>
    <property type="match status" value="1"/>
</dbReference>
<evidence type="ECO:0000256" key="4">
    <source>
        <dbReference type="ARBA" id="ARBA00023015"/>
    </source>
</evidence>
<dbReference type="GO" id="GO:0006353">
    <property type="term" value="P:DNA-templated transcription termination"/>
    <property type="evidence" value="ECO:0007669"/>
    <property type="project" value="UniProtKB-UniRule"/>
</dbReference>
<dbReference type="PANTHER" id="PTHR11078:SF3">
    <property type="entry name" value="ANTITERMINATION NUSB DOMAIN-CONTAINING PROTEIN"/>
    <property type="match status" value="1"/>
</dbReference>
<dbReference type="STRING" id="1121324.CLIT_23c03800"/>
<keyword evidence="5 6" id="KW-0804">Transcription</keyword>
<dbReference type="eggNOG" id="COG0781">
    <property type="taxonomic scope" value="Bacteria"/>
</dbReference>
<evidence type="ECO:0000256" key="2">
    <source>
        <dbReference type="ARBA" id="ARBA00022814"/>
    </source>
</evidence>
<evidence type="ECO:0000256" key="5">
    <source>
        <dbReference type="ARBA" id="ARBA00023163"/>
    </source>
</evidence>
<dbReference type="GO" id="GO:0031564">
    <property type="term" value="P:transcription antitermination"/>
    <property type="evidence" value="ECO:0007669"/>
    <property type="project" value="UniProtKB-KW"/>
</dbReference>
<dbReference type="InterPro" id="IPR011605">
    <property type="entry name" value="NusB_fam"/>
</dbReference>
<dbReference type="InterPro" id="IPR006027">
    <property type="entry name" value="NusB_RsmB_TIM44"/>
</dbReference>
<evidence type="ECO:0000256" key="6">
    <source>
        <dbReference type="HAMAP-Rule" id="MF_00073"/>
    </source>
</evidence>